<evidence type="ECO:0000313" key="1">
    <source>
        <dbReference type="EMBL" id="KAI4334757.1"/>
    </source>
</evidence>
<gene>
    <name evidence="1" type="ORF">L6164_013469</name>
</gene>
<sequence length="570" mass="61868">MSIEMEHSLSSLTFKGSIPQAIAEAKTQRKLFAVYISGENAESSNLDQSTWTNGKVAESVSKYCILLHVSEGSADAANFSAIYPQKPTPCITVVGYNGLQLWQNEGFVSAEVLASNIERAWLSLHLQETATALSAALSSRQAELSTSVDSDIAASNQDHSSGTVAPSPSLETFVQMPVPIREVDSEKKEERNIAASNQDHSSGSVAPSPSLETSAQMTEPIREFVSEKEEESVGPECAVSRDITPSKLCDAPKSDSAGDDQTTSCTTATKVESNPIMANAENRETPIASLDEGMSADNHSDIAKGSLKSSDSVETTSMHGEKYKAVNDAVDEAENHMGTDKSIDAHLNIRLPNGVSLQAKFPMTSTLKMVKDHVDKNKASEIGSYDLAIPYPRKVFDDRDLSKSLLELGLSGRQALILVPHQKPDRMKGLSVSEKTDYFTEDSTGQTAGGYFQYAKRILSFINPFSYIGGGSNASTSVEESDNGMWQYQPNPSLQNNLRGAGRPYSPYQPNQNNQVDENRDSSRNKKPTSSRFGANIHTLKHDDDDSRFSDRNAFWNGNSTQYGGDNGSK</sequence>
<proteinExistence type="predicted"/>
<keyword evidence="2" id="KW-1185">Reference proteome</keyword>
<dbReference type="Proteomes" id="UP000828941">
    <property type="component" value="Chromosome 6"/>
</dbReference>
<dbReference type="EMBL" id="CM039431">
    <property type="protein sequence ID" value="KAI4334757.1"/>
    <property type="molecule type" value="Genomic_DNA"/>
</dbReference>
<reference evidence="1 2" key="1">
    <citation type="journal article" date="2022" name="DNA Res.">
        <title>Chromosomal-level genome assembly of the orchid tree Bauhinia variegata (Leguminosae; Cercidoideae) supports the allotetraploid origin hypothesis of Bauhinia.</title>
        <authorList>
            <person name="Zhong Y."/>
            <person name="Chen Y."/>
            <person name="Zheng D."/>
            <person name="Pang J."/>
            <person name="Liu Y."/>
            <person name="Luo S."/>
            <person name="Meng S."/>
            <person name="Qian L."/>
            <person name="Wei D."/>
            <person name="Dai S."/>
            <person name="Zhou R."/>
        </authorList>
    </citation>
    <scope>NUCLEOTIDE SEQUENCE [LARGE SCALE GENOMIC DNA]</scope>
    <source>
        <strain evidence="1">BV-YZ2020</strain>
    </source>
</reference>
<organism evidence="1 2">
    <name type="scientific">Bauhinia variegata</name>
    <name type="common">Purple orchid tree</name>
    <name type="synonym">Phanera variegata</name>
    <dbReference type="NCBI Taxonomy" id="167791"/>
    <lineage>
        <taxon>Eukaryota</taxon>
        <taxon>Viridiplantae</taxon>
        <taxon>Streptophyta</taxon>
        <taxon>Embryophyta</taxon>
        <taxon>Tracheophyta</taxon>
        <taxon>Spermatophyta</taxon>
        <taxon>Magnoliopsida</taxon>
        <taxon>eudicotyledons</taxon>
        <taxon>Gunneridae</taxon>
        <taxon>Pentapetalae</taxon>
        <taxon>rosids</taxon>
        <taxon>fabids</taxon>
        <taxon>Fabales</taxon>
        <taxon>Fabaceae</taxon>
        <taxon>Cercidoideae</taxon>
        <taxon>Cercideae</taxon>
        <taxon>Bauhiniinae</taxon>
        <taxon>Bauhinia</taxon>
    </lineage>
</organism>
<comment type="caution">
    <text evidence="1">The sequence shown here is derived from an EMBL/GenBank/DDBJ whole genome shotgun (WGS) entry which is preliminary data.</text>
</comment>
<accession>A0ACB9NFQ0</accession>
<protein>
    <submittedName>
        <fullName evidence="1">Uncharacterized protein</fullName>
    </submittedName>
</protein>
<evidence type="ECO:0000313" key="2">
    <source>
        <dbReference type="Proteomes" id="UP000828941"/>
    </source>
</evidence>
<name>A0ACB9NFQ0_BAUVA</name>